<dbReference type="EMBL" id="RIAS01000004">
    <property type="protein sequence ID" value="KAA8784182.1"/>
    <property type="molecule type" value="Genomic_DNA"/>
</dbReference>
<dbReference type="InterPro" id="IPR016185">
    <property type="entry name" value="PreATP-grasp_dom_sf"/>
</dbReference>
<dbReference type="RefSeq" id="WP_123064037.1">
    <property type="nucleotide sequence ID" value="NZ_RIAS01000004.1"/>
</dbReference>
<accession>A0A5M9WRK7</accession>
<dbReference type="OrthoDB" id="9765517at2"/>
<keyword evidence="5" id="KW-0460">Magnesium</keyword>
<dbReference type="GO" id="GO:0005524">
    <property type="term" value="F:ATP binding"/>
    <property type="evidence" value="ECO:0007669"/>
    <property type="project" value="UniProtKB-KW"/>
</dbReference>
<dbReference type="Pfam" id="PF03738">
    <property type="entry name" value="GSP_synth"/>
    <property type="match status" value="1"/>
</dbReference>
<feature type="domain" description="Glutathionylspermidine synthase pre-ATP-grasp-like" evidence="6">
    <location>
        <begin position="25"/>
        <end position="353"/>
    </location>
</feature>
<evidence type="ECO:0000313" key="7">
    <source>
        <dbReference type="EMBL" id="KAA8784182.1"/>
    </source>
</evidence>
<keyword evidence="1" id="KW-0436">Ligase</keyword>
<dbReference type="Proteomes" id="UP000323664">
    <property type="component" value="Unassembled WGS sequence"/>
</dbReference>
<organism evidence="7 8">
    <name type="scientific">Paenibacillus amylolyticus</name>
    <dbReference type="NCBI Taxonomy" id="1451"/>
    <lineage>
        <taxon>Bacteria</taxon>
        <taxon>Bacillati</taxon>
        <taxon>Bacillota</taxon>
        <taxon>Bacilli</taxon>
        <taxon>Bacillales</taxon>
        <taxon>Paenibacillaceae</taxon>
        <taxon>Paenibacillus</taxon>
    </lineage>
</organism>
<reference evidence="7 8" key="1">
    <citation type="journal article" date="2019" name="J. Ind. Microbiol. Biotechnol.">
        <title>Paenibacillus amylolyticus 27C64 has a diverse set of carbohydrate-active enzymes and complete pectin deconstruction system.</title>
        <authorList>
            <person name="Keggi C."/>
            <person name="Doran-Peterson J."/>
        </authorList>
    </citation>
    <scope>NUCLEOTIDE SEQUENCE [LARGE SCALE GENOMIC DNA]</scope>
    <source>
        <strain evidence="7 8">27C64</strain>
    </source>
</reference>
<evidence type="ECO:0000256" key="1">
    <source>
        <dbReference type="ARBA" id="ARBA00022598"/>
    </source>
</evidence>
<evidence type="ECO:0000259" key="6">
    <source>
        <dbReference type="Pfam" id="PF03738"/>
    </source>
</evidence>
<keyword evidence="3" id="KW-0547">Nucleotide-binding</keyword>
<evidence type="ECO:0000256" key="5">
    <source>
        <dbReference type="ARBA" id="ARBA00022842"/>
    </source>
</evidence>
<dbReference type="GO" id="GO:0046872">
    <property type="term" value="F:metal ion binding"/>
    <property type="evidence" value="ECO:0007669"/>
    <property type="project" value="UniProtKB-KW"/>
</dbReference>
<keyword evidence="2" id="KW-0479">Metal-binding</keyword>
<dbReference type="SUPFAM" id="SSF56059">
    <property type="entry name" value="Glutathione synthetase ATP-binding domain-like"/>
    <property type="match status" value="2"/>
</dbReference>
<proteinExistence type="predicted"/>
<sequence>MREVYSMPFSHEEIFSGEAGEKIPYHRMYGKQYCVPALTVYTPDELDELHTAAEAVDAIYSKVMRFIQRYMPDSFLEHPLGIHPGLIAAARMEAVTGGITRQDWIIGEAGLKCIENNTDTPTGIPESAALEHILIGRTEDHTWTAPSVHMDARIRDCFRSWLTFYAEQGLEGPVTFTSYGDHVEDRTNTAYLMERCREAGYEVLYAPLEELEIVPGEALYHQGCEIRLLYRLYPLEYLIGDRDETTDVDIGAALIELVREGQLGLMNPVQHVLMQSKGFMAALWSLYERNEQTPEYCGFTLFDEAEMEVISRYLLPTYFTAEPFEQSDVPYVAKSYWGREGRGTILLDHQAVQDQADVVDTNANKNADTATNTQAHSLSNLKRELESDITGDIPVVLNRYDDEDEEVTAYYANQPKVYQQLVPMEQAVIQTEDGEYHGYVLTGVFVIGGRFAGMLPRVGEKVTGDMAYYCAAAVREPMNDEEEKEWKS</sequence>
<dbReference type="GO" id="GO:0016874">
    <property type="term" value="F:ligase activity"/>
    <property type="evidence" value="ECO:0007669"/>
    <property type="project" value="UniProtKB-KW"/>
</dbReference>
<comment type="caution">
    <text evidence="7">The sequence shown here is derived from an EMBL/GenBank/DDBJ whole genome shotgun (WGS) entry which is preliminary data.</text>
</comment>
<protein>
    <submittedName>
        <fullName evidence="7">Glutathionylspermidine synthase family protein</fullName>
    </submittedName>
</protein>
<dbReference type="SUPFAM" id="SSF52440">
    <property type="entry name" value="PreATP-grasp domain"/>
    <property type="match status" value="1"/>
</dbReference>
<dbReference type="InterPro" id="IPR005494">
    <property type="entry name" value="GSPS_pre-ATP-grasp-like_dom"/>
</dbReference>
<evidence type="ECO:0000256" key="2">
    <source>
        <dbReference type="ARBA" id="ARBA00022723"/>
    </source>
</evidence>
<keyword evidence="4" id="KW-0067">ATP-binding</keyword>
<dbReference type="AlphaFoldDB" id="A0A5M9WRK7"/>
<evidence type="ECO:0000313" key="8">
    <source>
        <dbReference type="Proteomes" id="UP000323664"/>
    </source>
</evidence>
<evidence type="ECO:0000256" key="4">
    <source>
        <dbReference type="ARBA" id="ARBA00022840"/>
    </source>
</evidence>
<gene>
    <name evidence="7" type="ORF">EC604_10005</name>
</gene>
<name>A0A5M9WRK7_PAEAM</name>
<dbReference type="Gene3D" id="3.30.1490.330">
    <property type="match status" value="1"/>
</dbReference>
<evidence type="ECO:0000256" key="3">
    <source>
        <dbReference type="ARBA" id="ARBA00022741"/>
    </source>
</evidence>